<protein>
    <submittedName>
        <fullName evidence="1">Thioesterase family protein</fullName>
        <ecNumber evidence="1">3.1.2.-</ecNumber>
    </submittedName>
</protein>
<sequence>MAEINQAQGTKFLREIDLRWSDQDANGHVNNARAITLVEEARVRAALHWTGTFPNGERPRVVRSLNVDFFRPINYGPELWAHVWISRIGSTSYTVHHELHQNGKPCVVAETAIVQLNPDTQKPEPLDDHMRHALAAALITEQP</sequence>
<dbReference type="GO" id="GO:0016787">
    <property type="term" value="F:hydrolase activity"/>
    <property type="evidence" value="ECO:0007669"/>
    <property type="project" value="UniProtKB-KW"/>
</dbReference>
<reference evidence="1 2" key="1">
    <citation type="journal article" date="2024" name="Fungal Genet. Biol.">
        <title>The porcine skin microbiome exhibits broad fungal antagonism.</title>
        <authorList>
            <person name="De La Cruz K.F."/>
            <person name="Townsend E.C."/>
            <person name="Alex Cheong J.Z."/>
            <person name="Salamzade R."/>
            <person name="Liu A."/>
            <person name="Sandstrom S."/>
            <person name="Davila E."/>
            <person name="Huang L."/>
            <person name="Xu K.H."/>
            <person name="Wu S.Y."/>
            <person name="Meudt J.J."/>
            <person name="Shanmuganayagam D."/>
            <person name="Gibson A.L.F."/>
            <person name="Kalan L.R."/>
        </authorList>
    </citation>
    <scope>NUCLEOTIDE SEQUENCE [LARGE SCALE GENOMIC DNA]</scope>
    <source>
        <strain evidence="1 2">LK2625</strain>
    </source>
</reference>
<keyword evidence="1" id="KW-0378">Hydrolase</keyword>
<accession>A0ABV3V261</accession>
<dbReference type="RefSeq" id="WP_368629455.1">
    <property type="nucleotide sequence ID" value="NZ_JAYWLU010000008.1"/>
</dbReference>
<dbReference type="InterPro" id="IPR050563">
    <property type="entry name" value="4-hydroxybenzoyl-CoA_TE"/>
</dbReference>
<dbReference type="InterPro" id="IPR029069">
    <property type="entry name" value="HotDog_dom_sf"/>
</dbReference>
<dbReference type="PANTHER" id="PTHR31793">
    <property type="entry name" value="4-HYDROXYBENZOYL-COA THIOESTERASE FAMILY MEMBER"/>
    <property type="match status" value="1"/>
</dbReference>
<evidence type="ECO:0000313" key="2">
    <source>
        <dbReference type="Proteomes" id="UP001558481"/>
    </source>
</evidence>
<comment type="caution">
    <text evidence="1">The sequence shown here is derived from an EMBL/GenBank/DDBJ whole genome shotgun (WGS) entry which is preliminary data.</text>
</comment>
<name>A0ABV3V261_9MICC</name>
<dbReference type="CDD" id="cd00586">
    <property type="entry name" value="4HBT"/>
    <property type="match status" value="1"/>
</dbReference>
<proteinExistence type="predicted"/>
<dbReference type="Gene3D" id="3.10.129.10">
    <property type="entry name" value="Hotdog Thioesterase"/>
    <property type="match status" value="1"/>
</dbReference>
<evidence type="ECO:0000313" key="1">
    <source>
        <dbReference type="EMBL" id="MEX3594776.1"/>
    </source>
</evidence>
<gene>
    <name evidence="1" type="ORF">VVR66_08630</name>
</gene>
<dbReference type="EC" id="3.1.2.-" evidence="1"/>
<dbReference type="Proteomes" id="UP001558481">
    <property type="component" value="Unassembled WGS sequence"/>
</dbReference>
<dbReference type="PANTHER" id="PTHR31793:SF24">
    <property type="entry name" value="LONG-CHAIN ACYL-COA THIOESTERASE FADM"/>
    <property type="match status" value="1"/>
</dbReference>
<dbReference type="EMBL" id="JAYWLU010000008">
    <property type="protein sequence ID" value="MEX3594776.1"/>
    <property type="molecule type" value="Genomic_DNA"/>
</dbReference>
<dbReference type="Pfam" id="PF13279">
    <property type="entry name" value="4HBT_2"/>
    <property type="match status" value="1"/>
</dbReference>
<organism evidence="1 2">
    <name type="scientific">Kocuria carniphila</name>
    <dbReference type="NCBI Taxonomy" id="262208"/>
    <lineage>
        <taxon>Bacteria</taxon>
        <taxon>Bacillati</taxon>
        <taxon>Actinomycetota</taxon>
        <taxon>Actinomycetes</taxon>
        <taxon>Micrococcales</taxon>
        <taxon>Micrococcaceae</taxon>
        <taxon>Kocuria</taxon>
    </lineage>
</organism>
<dbReference type="SUPFAM" id="SSF54637">
    <property type="entry name" value="Thioesterase/thiol ester dehydrase-isomerase"/>
    <property type="match status" value="1"/>
</dbReference>
<keyword evidence="2" id="KW-1185">Reference proteome</keyword>